<dbReference type="Ensembl" id="ENSSPAT00000031216.1">
    <property type="protein sequence ID" value="ENSSPAP00000030721.1"/>
    <property type="gene ID" value="ENSSPAG00000023048.1"/>
</dbReference>
<feature type="compositionally biased region" description="Basic and acidic residues" evidence="1">
    <location>
        <begin position="71"/>
        <end position="86"/>
    </location>
</feature>
<accession>A0A3B5BCQ7</accession>
<organism evidence="2">
    <name type="scientific">Stegastes partitus</name>
    <name type="common">bicolor damselfish</name>
    <dbReference type="NCBI Taxonomy" id="144197"/>
    <lineage>
        <taxon>Eukaryota</taxon>
        <taxon>Metazoa</taxon>
        <taxon>Chordata</taxon>
        <taxon>Craniata</taxon>
        <taxon>Vertebrata</taxon>
        <taxon>Euteleostomi</taxon>
        <taxon>Actinopterygii</taxon>
        <taxon>Neopterygii</taxon>
        <taxon>Teleostei</taxon>
        <taxon>Neoteleostei</taxon>
        <taxon>Acanthomorphata</taxon>
        <taxon>Ovalentaria</taxon>
        <taxon>Pomacentridae</taxon>
        <taxon>Stegastes</taxon>
    </lineage>
</organism>
<proteinExistence type="predicted"/>
<sequence length="126" mass="14003">MSEEAVRQTRSQKRALEREAAPQSGEPSNADNESKKPKLDPSEPETEEQTKPQSDVAVAQDGESRTTPTPELEKEKEQEQEQKGERCGCGGGACLVFRGDVQLYLSVHLHFPPTHHLNPKNSPRTK</sequence>
<feature type="region of interest" description="Disordered" evidence="1">
    <location>
        <begin position="1"/>
        <end position="89"/>
    </location>
</feature>
<dbReference type="AlphaFoldDB" id="A0A3B5BCQ7"/>
<evidence type="ECO:0000313" key="2">
    <source>
        <dbReference type="Ensembl" id="ENSSPAP00000030721.1"/>
    </source>
</evidence>
<protein>
    <submittedName>
        <fullName evidence="2">Uncharacterized protein</fullName>
    </submittedName>
</protein>
<name>A0A3B5BCQ7_9TELE</name>
<feature type="compositionally biased region" description="Basic and acidic residues" evidence="1">
    <location>
        <begin position="32"/>
        <end position="41"/>
    </location>
</feature>
<dbReference type="STRING" id="144197.ENSSPAP00000030721"/>
<reference evidence="2" key="1">
    <citation type="submission" date="2023-09" db="UniProtKB">
        <authorList>
            <consortium name="Ensembl"/>
        </authorList>
    </citation>
    <scope>IDENTIFICATION</scope>
</reference>
<evidence type="ECO:0000256" key="1">
    <source>
        <dbReference type="SAM" id="MobiDB-lite"/>
    </source>
</evidence>